<feature type="region of interest" description="Disordered" evidence="1">
    <location>
        <begin position="1"/>
        <end position="195"/>
    </location>
</feature>
<accession>A0AAN8CPM5</accession>
<feature type="compositionally biased region" description="Basic residues" evidence="1">
    <location>
        <begin position="139"/>
        <end position="152"/>
    </location>
</feature>
<evidence type="ECO:0000313" key="3">
    <source>
        <dbReference type="Proteomes" id="UP001335648"/>
    </source>
</evidence>
<feature type="compositionally biased region" description="Polar residues" evidence="1">
    <location>
        <begin position="173"/>
        <end position="195"/>
    </location>
</feature>
<sequence>MMPQQGAGFAPRNRDPKRPNPKKIHPDTQDPPPTPDATNSPEQTNQPPFYRIAAPSPARARHQRDRPTSDPSTPRLGATTARPGRPPLTRLWTKTHTPKARGPEHRPGNPHVPQPSRKPGQHKHTNRSITPSPTSTPPHGHRKMSSIAHTKHIHQETTNEDKCSANDQKDANTDTVTSQGKMHPTQGNQAPPAQL</sequence>
<dbReference type="EMBL" id="JAULUE010002049">
    <property type="protein sequence ID" value="KAK5907736.1"/>
    <property type="molecule type" value="Genomic_DNA"/>
</dbReference>
<name>A0AAN8CPM5_9TELE</name>
<reference evidence="2 3" key="1">
    <citation type="journal article" date="2023" name="Mol. Biol. Evol.">
        <title>Genomics of Secondarily Temperate Adaptation in the Only Non-Antarctic Icefish.</title>
        <authorList>
            <person name="Rivera-Colon A.G."/>
            <person name="Rayamajhi N."/>
            <person name="Minhas B.F."/>
            <person name="Madrigal G."/>
            <person name="Bilyk K.T."/>
            <person name="Yoon V."/>
            <person name="Hune M."/>
            <person name="Gregory S."/>
            <person name="Cheng C.H.C."/>
            <person name="Catchen J.M."/>
        </authorList>
    </citation>
    <scope>NUCLEOTIDE SEQUENCE [LARGE SCALE GENOMIC DNA]</scope>
    <source>
        <strain evidence="2">JC2023a</strain>
    </source>
</reference>
<keyword evidence="3" id="KW-1185">Reference proteome</keyword>
<dbReference type="AlphaFoldDB" id="A0AAN8CPM5"/>
<evidence type="ECO:0000313" key="2">
    <source>
        <dbReference type="EMBL" id="KAK5907736.1"/>
    </source>
</evidence>
<organism evidence="2 3">
    <name type="scientific">Champsocephalus esox</name>
    <name type="common">pike icefish</name>
    <dbReference type="NCBI Taxonomy" id="159716"/>
    <lineage>
        <taxon>Eukaryota</taxon>
        <taxon>Metazoa</taxon>
        <taxon>Chordata</taxon>
        <taxon>Craniata</taxon>
        <taxon>Vertebrata</taxon>
        <taxon>Euteleostomi</taxon>
        <taxon>Actinopterygii</taxon>
        <taxon>Neopterygii</taxon>
        <taxon>Teleostei</taxon>
        <taxon>Neoteleostei</taxon>
        <taxon>Acanthomorphata</taxon>
        <taxon>Eupercaria</taxon>
        <taxon>Perciformes</taxon>
        <taxon>Notothenioidei</taxon>
        <taxon>Channichthyidae</taxon>
        <taxon>Champsocephalus</taxon>
    </lineage>
</organism>
<gene>
    <name evidence="2" type="ORF">CesoFtcFv8_005552</name>
</gene>
<dbReference type="Proteomes" id="UP001335648">
    <property type="component" value="Unassembled WGS sequence"/>
</dbReference>
<feature type="compositionally biased region" description="Basic and acidic residues" evidence="1">
    <location>
        <begin position="12"/>
        <end position="28"/>
    </location>
</feature>
<feature type="compositionally biased region" description="Basic and acidic residues" evidence="1">
    <location>
        <begin position="153"/>
        <end position="172"/>
    </location>
</feature>
<evidence type="ECO:0000256" key="1">
    <source>
        <dbReference type="SAM" id="MobiDB-lite"/>
    </source>
</evidence>
<proteinExistence type="predicted"/>
<protein>
    <submittedName>
        <fullName evidence="2">Uncharacterized protein</fullName>
    </submittedName>
</protein>
<comment type="caution">
    <text evidence="2">The sequence shown here is derived from an EMBL/GenBank/DDBJ whole genome shotgun (WGS) entry which is preliminary data.</text>
</comment>